<dbReference type="PANTHER" id="PTHR42928:SF5">
    <property type="entry name" value="BLR1237 PROTEIN"/>
    <property type="match status" value="1"/>
</dbReference>
<evidence type="ECO:0000313" key="2">
    <source>
        <dbReference type="EMBL" id="WMD20194.1"/>
    </source>
</evidence>
<dbReference type="RefSeq" id="WP_306943197.1">
    <property type="nucleotide sequence ID" value="NZ_CP132976.1"/>
</dbReference>
<dbReference type="EMBL" id="CP132976">
    <property type="protein sequence ID" value="WMD20194.1"/>
    <property type="molecule type" value="Genomic_DNA"/>
</dbReference>
<dbReference type="InterPro" id="IPR005064">
    <property type="entry name" value="BUG"/>
</dbReference>
<protein>
    <submittedName>
        <fullName evidence="2">Tripartite tricarboxylate transporter substrate-binding protein</fullName>
    </submittedName>
</protein>
<organism evidence="2 3">
    <name type="scientific">Achromobacter seleniivolatilans</name>
    <dbReference type="NCBI Taxonomy" id="3047478"/>
    <lineage>
        <taxon>Bacteria</taxon>
        <taxon>Pseudomonadati</taxon>
        <taxon>Pseudomonadota</taxon>
        <taxon>Betaproteobacteria</taxon>
        <taxon>Burkholderiales</taxon>
        <taxon>Alcaligenaceae</taxon>
        <taxon>Achromobacter</taxon>
    </lineage>
</organism>
<sequence length="50" mass="5311">MEVGKLRPLAVASQKRLSAFSDVPTISESGYPDFDASAWYGVIGACQHGP</sequence>
<evidence type="ECO:0000313" key="3">
    <source>
        <dbReference type="Proteomes" id="UP001234798"/>
    </source>
</evidence>
<proteinExistence type="inferred from homology"/>
<dbReference type="Gene3D" id="3.40.190.10">
    <property type="entry name" value="Periplasmic binding protein-like II"/>
    <property type="match status" value="1"/>
</dbReference>
<accession>A0ABY9M0V3</accession>
<reference evidence="2 3" key="1">
    <citation type="submission" date="2023-08" db="EMBL/GenBank/DDBJ databases">
        <title>Achromobacter seleniivolatilans sp. nov., isolated from seleniferous soil.</title>
        <authorList>
            <person name="Zhang S."/>
            <person name="Li K."/>
            <person name="Peng J."/>
            <person name="Zhao Q."/>
            <person name="Wang H."/>
            <person name="Guo Y."/>
        </authorList>
    </citation>
    <scope>NUCLEOTIDE SEQUENCE [LARGE SCALE GENOMIC DNA]</scope>
    <source>
        <strain evidence="2 3">R39</strain>
    </source>
</reference>
<keyword evidence="3" id="KW-1185">Reference proteome</keyword>
<gene>
    <name evidence="2" type="ORF">RAS12_26895</name>
</gene>
<dbReference type="Proteomes" id="UP001234798">
    <property type="component" value="Chromosome"/>
</dbReference>
<name>A0ABY9M0V3_9BURK</name>
<comment type="similarity">
    <text evidence="1">Belongs to the UPF0065 (bug) family.</text>
</comment>
<dbReference type="PANTHER" id="PTHR42928">
    <property type="entry name" value="TRICARBOXYLATE-BINDING PROTEIN"/>
    <property type="match status" value="1"/>
</dbReference>
<dbReference type="Pfam" id="PF03401">
    <property type="entry name" value="TctC"/>
    <property type="match status" value="1"/>
</dbReference>
<evidence type="ECO:0000256" key="1">
    <source>
        <dbReference type="ARBA" id="ARBA00006987"/>
    </source>
</evidence>